<name>A0A2G6Q4A1_9BACI</name>
<proteinExistence type="predicted"/>
<evidence type="ECO:0000313" key="2">
    <source>
        <dbReference type="Proteomes" id="UP000228484"/>
    </source>
</evidence>
<organism evidence="1 2">
    <name type="scientific">Bacillus fungorum</name>
    <dbReference type="NCBI Taxonomy" id="2039284"/>
    <lineage>
        <taxon>Bacteria</taxon>
        <taxon>Bacillati</taxon>
        <taxon>Bacillota</taxon>
        <taxon>Bacilli</taxon>
        <taxon>Bacillales</taxon>
        <taxon>Bacillaceae</taxon>
        <taxon>Bacillus</taxon>
    </lineage>
</organism>
<protein>
    <submittedName>
        <fullName evidence="1">Peptidase S74</fullName>
    </submittedName>
</protein>
<feature type="non-terminal residue" evidence="1">
    <location>
        <position position="216"/>
    </location>
</feature>
<keyword evidence="2" id="KW-1185">Reference proteome</keyword>
<accession>A0A2G6Q4A1</accession>
<evidence type="ECO:0000313" key="1">
    <source>
        <dbReference type="EMBL" id="PIE91644.1"/>
    </source>
</evidence>
<dbReference type="AlphaFoldDB" id="A0A2G6Q4A1"/>
<reference evidence="1 2" key="1">
    <citation type="submission" date="2017-09" db="EMBL/GenBank/DDBJ databases">
        <title>Biocontrol bacteria screening and application from spent mushroom substrate.</title>
        <authorList>
            <person name="Sun X."/>
        </authorList>
    </citation>
    <scope>NUCLEOTIDE SEQUENCE [LARGE SCALE GENOMIC DNA]</scope>
    <source>
        <strain evidence="1 2">100374</strain>
    </source>
</reference>
<comment type="caution">
    <text evidence="1">The sequence shown here is derived from an EMBL/GenBank/DDBJ whole genome shotgun (WGS) entry which is preliminary data.</text>
</comment>
<feature type="non-terminal residue" evidence="1">
    <location>
        <position position="1"/>
    </location>
</feature>
<sequence>ELANKLATEQFNQKMTLIDNRFTINEQGINAAAKKTEVYTKTQADGQFATDSYVRDMESRLQLTEKGVSISVKENDVIAAINMSKENIKLNAARIDLIGKVNAEWIKAGLLTGCQVRTSNTDNYVSLDDQFIRLYEKGVARAFLGHYRRADGAVQPTFILGSDEKTNAPAGTLFMSQAGAGWPGAYANIGISDGMENNEIKKSVYWELQRNGLSVL</sequence>
<gene>
    <name evidence="1" type="ORF">CO726_31070</name>
</gene>
<dbReference type="Proteomes" id="UP000228484">
    <property type="component" value="Unassembled WGS sequence"/>
</dbReference>
<dbReference type="EMBL" id="NWUW01000154">
    <property type="protein sequence ID" value="PIE91644.1"/>
    <property type="molecule type" value="Genomic_DNA"/>
</dbReference>